<name>A0A450VK77_9GAMM</name>
<sequence>MIRITFTPEGIDALERERYNHRNPKAQRRREVLYLKGLGQPNNQIKESCGISGPTLAGYLKLYRDGGIETLKECAMRAVAVSRRPTYERLKVGSKTILHTRLPRHRKKLNV</sequence>
<proteinExistence type="predicted"/>
<dbReference type="EMBL" id="CAADFG010000107">
    <property type="protein sequence ID" value="VFJ96635.1"/>
    <property type="molecule type" value="Genomic_DNA"/>
</dbReference>
<dbReference type="EMBL" id="CAADFJ010000701">
    <property type="protein sequence ID" value="VFK10383.1"/>
    <property type="molecule type" value="Genomic_DNA"/>
</dbReference>
<evidence type="ECO:0000313" key="1">
    <source>
        <dbReference type="EMBL" id="VFJ96635.1"/>
    </source>
</evidence>
<dbReference type="AlphaFoldDB" id="A0A450VK77"/>
<organism evidence="2">
    <name type="scientific">Candidatus Kentrum eta</name>
    <dbReference type="NCBI Taxonomy" id="2126337"/>
    <lineage>
        <taxon>Bacteria</taxon>
        <taxon>Pseudomonadati</taxon>
        <taxon>Pseudomonadota</taxon>
        <taxon>Gammaproteobacteria</taxon>
        <taxon>Candidatus Kentrum</taxon>
    </lineage>
</organism>
<protein>
    <recommendedName>
        <fullName evidence="4">Winged helix-turn helix</fullName>
    </recommendedName>
</protein>
<evidence type="ECO:0000313" key="3">
    <source>
        <dbReference type="EMBL" id="VFK10383.1"/>
    </source>
</evidence>
<gene>
    <name evidence="1" type="ORF">BECKH772A_GA0070896_101071</name>
    <name evidence="2" type="ORF">BECKH772B_GA0070898_105441</name>
    <name evidence="3" type="ORF">BECKH772C_GA0070978_107011</name>
</gene>
<accession>A0A450VK77</accession>
<reference evidence="2" key="1">
    <citation type="submission" date="2019-02" db="EMBL/GenBank/DDBJ databases">
        <authorList>
            <person name="Gruber-Vodicka R. H."/>
            <person name="Seah K. B. B."/>
        </authorList>
    </citation>
    <scope>NUCLEOTIDE SEQUENCE</scope>
    <source>
        <strain evidence="3">BECK_SA2B12</strain>
        <strain evidence="1">BECK_SA2B15</strain>
        <strain evidence="2">BECK_SA2B20</strain>
    </source>
</reference>
<dbReference type="EMBL" id="CAADFI010000544">
    <property type="protein sequence ID" value="VFK05175.1"/>
    <property type="molecule type" value="Genomic_DNA"/>
</dbReference>
<evidence type="ECO:0008006" key="4">
    <source>
        <dbReference type="Google" id="ProtNLM"/>
    </source>
</evidence>
<evidence type="ECO:0000313" key="2">
    <source>
        <dbReference type="EMBL" id="VFK05175.1"/>
    </source>
</evidence>